<dbReference type="AlphaFoldDB" id="A0A5C6NZH3"/>
<organism evidence="1 2">
    <name type="scientific">Takifugu flavidus</name>
    <name type="common">sansaifugu</name>
    <dbReference type="NCBI Taxonomy" id="433684"/>
    <lineage>
        <taxon>Eukaryota</taxon>
        <taxon>Metazoa</taxon>
        <taxon>Chordata</taxon>
        <taxon>Craniata</taxon>
        <taxon>Vertebrata</taxon>
        <taxon>Euteleostomi</taxon>
        <taxon>Actinopterygii</taxon>
        <taxon>Neopterygii</taxon>
        <taxon>Teleostei</taxon>
        <taxon>Neoteleostei</taxon>
        <taxon>Acanthomorphata</taxon>
        <taxon>Eupercaria</taxon>
        <taxon>Tetraodontiformes</taxon>
        <taxon>Tetradontoidea</taxon>
        <taxon>Tetraodontidae</taxon>
        <taxon>Takifugu</taxon>
    </lineage>
</organism>
<protein>
    <submittedName>
        <fullName evidence="1">Uncharacterized protein</fullName>
    </submittedName>
</protein>
<proteinExistence type="predicted"/>
<name>A0A5C6NZH3_9TELE</name>
<sequence>MERFGFSAGLIAKIQVLYSNIESVLKVNGSLCAPFRVEVFNRAVLCLGSDLEKGWPEIQYLGVYLGNECMVRKNWENVVEASLLWHRLACLEPPPGLLSHIQAKLVNFFWDSYHWVPQLVERSLELWRRRLSVRERSLLLRYGRGGAEPDPTNAFPDLQLSPGCEKCSGPLLYIRYKSKLGLQAKLAIYLTRRDRIQDGDTYDVVVMWKQNIRARLRLEFCFYKATTNLEVFQQLWGHESVLCLLTEQRQLKLSNYHIQ</sequence>
<dbReference type="Proteomes" id="UP000324091">
    <property type="component" value="Chromosome 17"/>
</dbReference>
<accession>A0A5C6NZH3</accession>
<evidence type="ECO:0000313" key="2">
    <source>
        <dbReference type="Proteomes" id="UP000324091"/>
    </source>
</evidence>
<comment type="caution">
    <text evidence="1">The sequence shown here is derived from an EMBL/GenBank/DDBJ whole genome shotgun (WGS) entry which is preliminary data.</text>
</comment>
<reference evidence="1 2" key="1">
    <citation type="submission" date="2019-04" db="EMBL/GenBank/DDBJ databases">
        <title>Chromosome genome assembly for Takifugu flavidus.</title>
        <authorList>
            <person name="Xiao S."/>
        </authorList>
    </citation>
    <scope>NUCLEOTIDE SEQUENCE [LARGE SCALE GENOMIC DNA]</scope>
    <source>
        <strain evidence="1">HTHZ2018</strain>
        <tissue evidence="1">Muscle</tissue>
    </source>
</reference>
<evidence type="ECO:0000313" key="1">
    <source>
        <dbReference type="EMBL" id="TWW71197.1"/>
    </source>
</evidence>
<keyword evidence="2" id="KW-1185">Reference proteome</keyword>
<dbReference type="EMBL" id="RHFK02000009">
    <property type="protein sequence ID" value="TWW71197.1"/>
    <property type="molecule type" value="Genomic_DNA"/>
</dbReference>
<gene>
    <name evidence="1" type="ORF">D4764_17G0006800</name>
</gene>